<feature type="region of interest" description="Disordered" evidence="1">
    <location>
        <begin position="40"/>
        <end position="60"/>
    </location>
</feature>
<protein>
    <submittedName>
        <fullName evidence="2">Uncharacterized protein</fullName>
    </submittedName>
</protein>
<gene>
    <name evidence="2" type="ORF">K443DRAFT_672350</name>
</gene>
<sequence length="60" mass="6287">TQNNLLTSLWPRSTSDTHTAMPCSASTCPLPLIPSSQAAPTFSMAGKSNPTASKVTGWHT</sequence>
<reference evidence="3" key="2">
    <citation type="submission" date="2015-01" db="EMBL/GenBank/DDBJ databases">
        <title>Evolutionary Origins and Diversification of the Mycorrhizal Mutualists.</title>
        <authorList>
            <consortium name="DOE Joint Genome Institute"/>
            <consortium name="Mycorrhizal Genomics Consortium"/>
            <person name="Kohler A."/>
            <person name="Kuo A."/>
            <person name="Nagy L.G."/>
            <person name="Floudas D."/>
            <person name="Copeland A."/>
            <person name="Barry K.W."/>
            <person name="Cichocki N."/>
            <person name="Veneault-Fourrey C."/>
            <person name="LaButti K."/>
            <person name="Lindquist E.A."/>
            <person name="Lipzen A."/>
            <person name="Lundell T."/>
            <person name="Morin E."/>
            <person name="Murat C."/>
            <person name="Riley R."/>
            <person name="Ohm R."/>
            <person name="Sun H."/>
            <person name="Tunlid A."/>
            <person name="Henrissat B."/>
            <person name="Grigoriev I.V."/>
            <person name="Hibbett D.S."/>
            <person name="Martin F."/>
        </authorList>
    </citation>
    <scope>NUCLEOTIDE SEQUENCE [LARGE SCALE GENOMIC DNA]</scope>
    <source>
        <strain evidence="3">LaAM-08-1</strain>
    </source>
</reference>
<keyword evidence="3" id="KW-1185">Reference proteome</keyword>
<evidence type="ECO:0000313" key="3">
    <source>
        <dbReference type="Proteomes" id="UP000054477"/>
    </source>
</evidence>
<accession>A0A0C9X7X3</accession>
<organism evidence="2 3">
    <name type="scientific">Laccaria amethystina LaAM-08-1</name>
    <dbReference type="NCBI Taxonomy" id="1095629"/>
    <lineage>
        <taxon>Eukaryota</taxon>
        <taxon>Fungi</taxon>
        <taxon>Dikarya</taxon>
        <taxon>Basidiomycota</taxon>
        <taxon>Agaricomycotina</taxon>
        <taxon>Agaricomycetes</taxon>
        <taxon>Agaricomycetidae</taxon>
        <taxon>Agaricales</taxon>
        <taxon>Agaricineae</taxon>
        <taxon>Hydnangiaceae</taxon>
        <taxon>Laccaria</taxon>
    </lineage>
</organism>
<dbReference type="Proteomes" id="UP000054477">
    <property type="component" value="Unassembled WGS sequence"/>
</dbReference>
<reference evidence="2 3" key="1">
    <citation type="submission" date="2014-04" db="EMBL/GenBank/DDBJ databases">
        <authorList>
            <consortium name="DOE Joint Genome Institute"/>
            <person name="Kuo A."/>
            <person name="Kohler A."/>
            <person name="Nagy L.G."/>
            <person name="Floudas D."/>
            <person name="Copeland A."/>
            <person name="Barry K.W."/>
            <person name="Cichocki N."/>
            <person name="Veneault-Fourrey C."/>
            <person name="LaButti K."/>
            <person name="Lindquist E.A."/>
            <person name="Lipzen A."/>
            <person name="Lundell T."/>
            <person name="Morin E."/>
            <person name="Murat C."/>
            <person name="Sun H."/>
            <person name="Tunlid A."/>
            <person name="Henrissat B."/>
            <person name="Grigoriev I.V."/>
            <person name="Hibbett D.S."/>
            <person name="Martin F."/>
            <person name="Nordberg H.P."/>
            <person name="Cantor M.N."/>
            <person name="Hua S.X."/>
        </authorList>
    </citation>
    <scope>NUCLEOTIDE SEQUENCE [LARGE SCALE GENOMIC DNA]</scope>
    <source>
        <strain evidence="2 3">LaAM-08-1</strain>
    </source>
</reference>
<proteinExistence type="predicted"/>
<evidence type="ECO:0000256" key="1">
    <source>
        <dbReference type="SAM" id="MobiDB-lite"/>
    </source>
</evidence>
<feature type="non-terminal residue" evidence="2">
    <location>
        <position position="1"/>
    </location>
</feature>
<name>A0A0C9X7X3_9AGAR</name>
<dbReference type="EMBL" id="KN838542">
    <property type="protein sequence ID" value="KIK08330.1"/>
    <property type="molecule type" value="Genomic_DNA"/>
</dbReference>
<dbReference type="HOGENOM" id="CLU_2948111_0_0_1"/>
<evidence type="ECO:0000313" key="2">
    <source>
        <dbReference type="EMBL" id="KIK08330.1"/>
    </source>
</evidence>
<dbReference type="AlphaFoldDB" id="A0A0C9X7X3"/>